<accession>A0A8S1N2L1</accession>
<dbReference type="AlphaFoldDB" id="A0A8S1N2L1"/>
<protein>
    <submittedName>
        <fullName evidence="1">Uncharacterized protein</fullName>
    </submittedName>
</protein>
<dbReference type="EMBL" id="CAJJDN010000051">
    <property type="protein sequence ID" value="CAD8087198.1"/>
    <property type="molecule type" value="Genomic_DNA"/>
</dbReference>
<keyword evidence="2" id="KW-1185">Reference proteome</keyword>
<reference evidence="1" key="1">
    <citation type="submission" date="2021-01" db="EMBL/GenBank/DDBJ databases">
        <authorList>
            <consortium name="Genoscope - CEA"/>
            <person name="William W."/>
        </authorList>
    </citation>
    <scope>NUCLEOTIDE SEQUENCE</scope>
</reference>
<gene>
    <name evidence="1" type="ORF">PSON_ATCC_30995.1.T0510060</name>
</gene>
<evidence type="ECO:0000313" key="2">
    <source>
        <dbReference type="Proteomes" id="UP000692954"/>
    </source>
</evidence>
<dbReference type="Proteomes" id="UP000692954">
    <property type="component" value="Unassembled WGS sequence"/>
</dbReference>
<proteinExistence type="predicted"/>
<evidence type="ECO:0000313" key="1">
    <source>
        <dbReference type="EMBL" id="CAD8087198.1"/>
    </source>
</evidence>
<comment type="caution">
    <text evidence="1">The sequence shown here is derived from an EMBL/GenBank/DDBJ whole genome shotgun (WGS) entry which is preliminary data.</text>
</comment>
<name>A0A8S1N2L1_9CILI</name>
<sequence length="524" mass="63188">MLPNLIKPDIKPRSFSLNINQYRIRKNQRKIILINLKEKSCSLLIIIENIEAFLKEVVSNHKYQQFFKYKNFLDGKQVRKFFHYASNNFIEHYYLISDLFLILSCQIIKQLILKQLKLKLKQFTKQLQNFCSIIIKMLKIDIHLKEIFNQYINLDFDKLYMNLDKIQKNKSIKIQKVMKKYFDLEPKYNVNQIILLCQNFIKLICIIKTKRFSNIYNNKIMKKGVQQKRYEISLQCSQTKGIMVQFLKYLKNHQKQIPKCRQVCVFIIFIILLNDYSEKFRLFINKVLKISSIIEIYQLIQNQNIILIHAKYQDILNKIYWNSFLRFKTFFIDENWIMKDYRYFLLILNEKQAVNLQIYMQIPLRQFSYSTKTYLKKCKYYIINKYDSYESQLIFTTHQYNHQQLSFQYFKSSNQKLLIMISQSPGFKLTSMTPLNIHHKIEIVEDEPDDLDFEHSKISFNENLIVCTYKPCQSVTMIKKTIQKLKGQPNADWVNPSLRNEERKRATSILRHSQSPTRISSIFV</sequence>
<organism evidence="1 2">
    <name type="scientific">Paramecium sonneborni</name>
    <dbReference type="NCBI Taxonomy" id="65129"/>
    <lineage>
        <taxon>Eukaryota</taxon>
        <taxon>Sar</taxon>
        <taxon>Alveolata</taxon>
        <taxon>Ciliophora</taxon>
        <taxon>Intramacronucleata</taxon>
        <taxon>Oligohymenophorea</taxon>
        <taxon>Peniculida</taxon>
        <taxon>Parameciidae</taxon>
        <taxon>Paramecium</taxon>
    </lineage>
</organism>